<dbReference type="Proteomes" id="UP000823613">
    <property type="component" value="Unassembled WGS sequence"/>
</dbReference>
<evidence type="ECO:0000313" key="4">
    <source>
        <dbReference type="Proteomes" id="UP000823613"/>
    </source>
</evidence>
<evidence type="ECO:0000259" key="2">
    <source>
        <dbReference type="SMART" id="SM00899"/>
    </source>
</evidence>
<comment type="caution">
    <text evidence="3">The sequence shown here is derived from an EMBL/GenBank/DDBJ whole genome shotgun (WGS) entry which is preliminary data.</text>
</comment>
<name>A0A9D9DJI4_9BACL</name>
<organism evidence="3 4">
    <name type="scientific">Candidatus Onthovivens merdipullorum</name>
    <dbReference type="NCBI Taxonomy" id="2840889"/>
    <lineage>
        <taxon>Bacteria</taxon>
        <taxon>Bacillati</taxon>
        <taxon>Bacillota</taxon>
        <taxon>Bacilli</taxon>
        <taxon>Bacillales</taxon>
        <taxon>Candidatus Onthovivens</taxon>
    </lineage>
</organism>
<accession>A0A9D9DJI4</accession>
<dbReference type="InterPro" id="IPR038157">
    <property type="entry name" value="FeoA_core_dom"/>
</dbReference>
<dbReference type="InterPro" id="IPR007167">
    <property type="entry name" value="Fe-transptr_FeoA-like"/>
</dbReference>
<reference evidence="3" key="1">
    <citation type="submission" date="2020-10" db="EMBL/GenBank/DDBJ databases">
        <authorList>
            <person name="Gilroy R."/>
        </authorList>
    </citation>
    <scope>NUCLEOTIDE SEQUENCE</scope>
    <source>
        <strain evidence="3">11159</strain>
    </source>
</reference>
<protein>
    <submittedName>
        <fullName evidence="3">Ferrous iron transport protein A</fullName>
    </submittedName>
</protein>
<dbReference type="InterPro" id="IPR008988">
    <property type="entry name" value="Transcriptional_repressor_C"/>
</dbReference>
<dbReference type="PANTHER" id="PTHR43151:SF1">
    <property type="entry name" value="SSR2333 PROTEIN"/>
    <property type="match status" value="1"/>
</dbReference>
<keyword evidence="1" id="KW-0408">Iron</keyword>
<gene>
    <name evidence="3" type="ORF">IAC58_04875</name>
</gene>
<dbReference type="GO" id="GO:0046914">
    <property type="term" value="F:transition metal ion binding"/>
    <property type="evidence" value="ECO:0007669"/>
    <property type="project" value="InterPro"/>
</dbReference>
<dbReference type="PANTHER" id="PTHR43151">
    <property type="entry name" value="FEOA FAMILY PROTEIN"/>
    <property type="match status" value="1"/>
</dbReference>
<feature type="domain" description="Ferrous iron transporter FeoA-like" evidence="2">
    <location>
        <begin position="1"/>
        <end position="70"/>
    </location>
</feature>
<sequence length="70" mass="7747">MPLVIAPLNTKLKVIKILLDDKTKKHLESLGITIDSELTLLDNTNGNVILMVKDGRLALDKNIATKILVR</sequence>
<evidence type="ECO:0000313" key="3">
    <source>
        <dbReference type="EMBL" id="MBO8427860.1"/>
    </source>
</evidence>
<dbReference type="AlphaFoldDB" id="A0A9D9DJI4"/>
<proteinExistence type="predicted"/>
<dbReference type="InterPro" id="IPR053184">
    <property type="entry name" value="FeoA-like"/>
</dbReference>
<dbReference type="SUPFAM" id="SSF50037">
    <property type="entry name" value="C-terminal domain of transcriptional repressors"/>
    <property type="match status" value="1"/>
</dbReference>
<dbReference type="EMBL" id="JADIMY010000095">
    <property type="protein sequence ID" value="MBO8427860.1"/>
    <property type="molecule type" value="Genomic_DNA"/>
</dbReference>
<evidence type="ECO:0000256" key="1">
    <source>
        <dbReference type="ARBA" id="ARBA00023004"/>
    </source>
</evidence>
<dbReference type="Pfam" id="PF04023">
    <property type="entry name" value="FeoA"/>
    <property type="match status" value="1"/>
</dbReference>
<dbReference type="Gene3D" id="2.30.30.90">
    <property type="match status" value="1"/>
</dbReference>
<reference evidence="3" key="2">
    <citation type="journal article" date="2021" name="PeerJ">
        <title>Extensive microbial diversity within the chicken gut microbiome revealed by metagenomics and culture.</title>
        <authorList>
            <person name="Gilroy R."/>
            <person name="Ravi A."/>
            <person name="Getino M."/>
            <person name="Pursley I."/>
            <person name="Horton D.L."/>
            <person name="Alikhan N.F."/>
            <person name="Baker D."/>
            <person name="Gharbi K."/>
            <person name="Hall N."/>
            <person name="Watson M."/>
            <person name="Adriaenssens E.M."/>
            <person name="Foster-Nyarko E."/>
            <person name="Jarju S."/>
            <person name="Secka A."/>
            <person name="Antonio M."/>
            <person name="Oren A."/>
            <person name="Chaudhuri R.R."/>
            <person name="La Ragione R."/>
            <person name="Hildebrand F."/>
            <person name="Pallen M.J."/>
        </authorList>
    </citation>
    <scope>NUCLEOTIDE SEQUENCE</scope>
    <source>
        <strain evidence="3">11159</strain>
    </source>
</reference>
<dbReference type="SMART" id="SM00899">
    <property type="entry name" value="FeoA"/>
    <property type="match status" value="1"/>
</dbReference>